<evidence type="ECO:0000256" key="3">
    <source>
        <dbReference type="ARBA" id="ARBA00022448"/>
    </source>
</evidence>
<keyword evidence="4 8" id="KW-0812">Transmembrane</keyword>
<dbReference type="EMBL" id="RQTF01000629">
    <property type="protein sequence ID" value="RZI00652.1"/>
    <property type="molecule type" value="Genomic_DNA"/>
</dbReference>
<dbReference type="Pfam" id="PF07690">
    <property type="entry name" value="MFS_1"/>
    <property type="match status" value="1"/>
</dbReference>
<reference evidence="10 11" key="1">
    <citation type="submission" date="2018-11" db="EMBL/GenBank/DDBJ databases">
        <title>Genomic profiling of Staphylococcus species from a Poultry farm system in KwaZulu-Natal, South Africa.</title>
        <authorList>
            <person name="Amoako D.G."/>
            <person name="Somboro A.M."/>
            <person name="Abia A.L.K."/>
            <person name="Bester L.A."/>
            <person name="Essack S.Y."/>
        </authorList>
    </citation>
    <scope>NUCLEOTIDE SEQUENCE [LARGE SCALE GENOMIC DNA]</scope>
    <source>
        <strain evidence="10 11">SA12</strain>
    </source>
</reference>
<evidence type="ECO:0000256" key="7">
    <source>
        <dbReference type="ARBA" id="ARBA00040594"/>
    </source>
</evidence>
<name>A0AB37XP25_STAAU</name>
<evidence type="ECO:0000256" key="5">
    <source>
        <dbReference type="ARBA" id="ARBA00022989"/>
    </source>
</evidence>
<dbReference type="Proteomes" id="UP000294017">
    <property type="component" value="Unassembled WGS sequence"/>
</dbReference>
<dbReference type="GO" id="GO:0022857">
    <property type="term" value="F:transmembrane transporter activity"/>
    <property type="evidence" value="ECO:0007669"/>
    <property type="project" value="InterPro"/>
</dbReference>
<feature type="transmembrane region" description="Helical" evidence="8">
    <location>
        <begin position="21"/>
        <end position="41"/>
    </location>
</feature>
<dbReference type="PROSITE" id="PS50850">
    <property type="entry name" value="MFS"/>
    <property type="match status" value="1"/>
</dbReference>
<dbReference type="InterPro" id="IPR036259">
    <property type="entry name" value="MFS_trans_sf"/>
</dbReference>
<evidence type="ECO:0000256" key="6">
    <source>
        <dbReference type="ARBA" id="ARBA00023136"/>
    </source>
</evidence>
<dbReference type="InterPro" id="IPR020846">
    <property type="entry name" value="MFS_dom"/>
</dbReference>
<dbReference type="SUPFAM" id="SSF103473">
    <property type="entry name" value="MFS general substrate transporter"/>
    <property type="match status" value="1"/>
</dbReference>
<evidence type="ECO:0000313" key="11">
    <source>
        <dbReference type="Proteomes" id="UP000294017"/>
    </source>
</evidence>
<feature type="domain" description="Major facilitator superfamily (MFS) profile" evidence="9">
    <location>
        <begin position="1"/>
        <end position="73"/>
    </location>
</feature>
<gene>
    <name evidence="10" type="ORF">EIH03_16725</name>
</gene>
<dbReference type="InterPro" id="IPR011701">
    <property type="entry name" value="MFS"/>
</dbReference>
<feature type="non-terminal residue" evidence="10">
    <location>
        <position position="1"/>
    </location>
</feature>
<evidence type="ECO:0000313" key="10">
    <source>
        <dbReference type="EMBL" id="RZI00652.1"/>
    </source>
</evidence>
<evidence type="ECO:0000259" key="9">
    <source>
        <dbReference type="PROSITE" id="PS50850"/>
    </source>
</evidence>
<comment type="subcellular location">
    <subcellularLocation>
        <location evidence="1">Cell membrane</location>
        <topology evidence="1">Multi-pass membrane protein</topology>
    </subcellularLocation>
</comment>
<proteinExistence type="inferred from homology"/>
<feature type="transmembrane region" description="Helical" evidence="8">
    <location>
        <begin position="47"/>
        <end position="67"/>
    </location>
</feature>
<evidence type="ECO:0000256" key="4">
    <source>
        <dbReference type="ARBA" id="ARBA00022692"/>
    </source>
</evidence>
<dbReference type="AlphaFoldDB" id="A0AB37XP25"/>
<comment type="similarity">
    <text evidence="2">Belongs to the major facilitator superfamily. TCR/Tet family.</text>
</comment>
<keyword evidence="5 8" id="KW-1133">Transmembrane helix</keyword>
<dbReference type="PANTHER" id="PTHR42718">
    <property type="entry name" value="MAJOR FACILITATOR SUPERFAMILY MULTIDRUG TRANSPORTER MFSC"/>
    <property type="match status" value="1"/>
</dbReference>
<evidence type="ECO:0000256" key="8">
    <source>
        <dbReference type="SAM" id="Phobius"/>
    </source>
</evidence>
<sequence length="73" mass="7919">IMPSTLAIINEYYLATRRQRALSYWSIGSPGGSGICTLFGGLMATAIGWRAIFVVSILFTLLAMSLIKHAPET</sequence>
<dbReference type="PANTHER" id="PTHR42718:SF9">
    <property type="entry name" value="MAJOR FACILITATOR SUPERFAMILY MULTIDRUG TRANSPORTER MFSC"/>
    <property type="match status" value="1"/>
</dbReference>
<organism evidence="10 11">
    <name type="scientific">Staphylococcus aureus</name>
    <dbReference type="NCBI Taxonomy" id="1280"/>
    <lineage>
        <taxon>Bacteria</taxon>
        <taxon>Bacillati</taxon>
        <taxon>Bacillota</taxon>
        <taxon>Bacilli</taxon>
        <taxon>Bacillales</taxon>
        <taxon>Staphylococcaceae</taxon>
        <taxon>Staphylococcus</taxon>
    </lineage>
</organism>
<accession>A0AB37XP25</accession>
<evidence type="ECO:0000256" key="2">
    <source>
        <dbReference type="ARBA" id="ARBA00007520"/>
    </source>
</evidence>
<comment type="caution">
    <text evidence="10">The sequence shown here is derived from an EMBL/GenBank/DDBJ whole genome shotgun (WGS) entry which is preliminary data.</text>
</comment>
<keyword evidence="6 8" id="KW-0472">Membrane</keyword>
<dbReference type="RefSeq" id="WP_130136674.1">
    <property type="nucleotide sequence ID" value="NZ_RQTF01000629.1"/>
</dbReference>
<feature type="non-terminal residue" evidence="10">
    <location>
        <position position="73"/>
    </location>
</feature>
<evidence type="ECO:0000256" key="1">
    <source>
        <dbReference type="ARBA" id="ARBA00004651"/>
    </source>
</evidence>
<dbReference type="Gene3D" id="1.20.1720.10">
    <property type="entry name" value="Multidrug resistance protein D"/>
    <property type="match status" value="1"/>
</dbReference>
<keyword evidence="3" id="KW-0813">Transport</keyword>
<protein>
    <recommendedName>
        <fullName evidence="7">Quinolone resistance protein NorB</fullName>
    </recommendedName>
</protein>
<dbReference type="GO" id="GO:0005886">
    <property type="term" value="C:plasma membrane"/>
    <property type="evidence" value="ECO:0007669"/>
    <property type="project" value="UniProtKB-SubCell"/>
</dbReference>